<evidence type="ECO:0000313" key="4">
    <source>
        <dbReference type="Proteomes" id="UP000268727"/>
    </source>
</evidence>
<keyword evidence="4" id="KW-1185">Reference proteome</keyword>
<proteinExistence type="predicted"/>
<dbReference type="InterPro" id="IPR015330">
    <property type="entry name" value="DNA_primase/pol_bifunc_N"/>
</dbReference>
<name>A0A3N1H9B2_9PSEU</name>
<dbReference type="SUPFAM" id="SSF56747">
    <property type="entry name" value="Prim-pol domain"/>
    <property type="match status" value="1"/>
</dbReference>
<dbReference type="EMBL" id="RJKM01000001">
    <property type="protein sequence ID" value="ROP39110.1"/>
    <property type="molecule type" value="Genomic_DNA"/>
</dbReference>
<sequence>MSFQDTLLRHALAAAAMGFHVFPLRPGTKIPALHGVKSCPRNGVCSTGHVGWEQRATTDRAVIERCWSAGPFNIGIATGPSGLLVVDLDTPKSPAAQDKDGCSRQGIEWGRDVLAELCVRTGQPVEQVFDTRAVATPRGGEHLYFHAPSGVELRNTQDALGPLVDTRATGGYVVGPGSRTPDGTYTATDDREPSDALGWLVQALSPKPRTAVSAPVVLPTRRLDAYVDAAVRAEYDRVAAAQRGKHSKTLFIAAVALGRHVGEGNLSSTTAEHHLLTAAAHMIGPGCDCTEAKVRRTISDGLRAGASTQRPSRPGNPTAPATRGAA</sequence>
<comment type="caution">
    <text evidence="3">The sequence shown here is derived from an EMBL/GenBank/DDBJ whole genome shotgun (WGS) entry which is preliminary data.</text>
</comment>
<gene>
    <name evidence="3" type="ORF">EDD40_4484</name>
</gene>
<dbReference type="OrthoDB" id="3218228at2"/>
<feature type="region of interest" description="Disordered" evidence="1">
    <location>
        <begin position="302"/>
        <end position="326"/>
    </location>
</feature>
<dbReference type="CDD" id="cd04859">
    <property type="entry name" value="Prim_Pol"/>
    <property type="match status" value="1"/>
</dbReference>
<accession>A0A3N1H9B2</accession>
<dbReference type="Proteomes" id="UP000268727">
    <property type="component" value="Unassembled WGS sequence"/>
</dbReference>
<dbReference type="Pfam" id="PF09250">
    <property type="entry name" value="Prim-Pol"/>
    <property type="match status" value="1"/>
</dbReference>
<reference evidence="3 4" key="1">
    <citation type="submission" date="2018-11" db="EMBL/GenBank/DDBJ databases">
        <title>Sequencing the genomes of 1000 actinobacteria strains.</title>
        <authorList>
            <person name="Klenk H.-P."/>
        </authorList>
    </citation>
    <scope>NUCLEOTIDE SEQUENCE [LARGE SCALE GENOMIC DNA]</scope>
    <source>
        <strain evidence="3 4">DSM 44231</strain>
    </source>
</reference>
<dbReference type="SMART" id="SM00943">
    <property type="entry name" value="Prim-Pol"/>
    <property type="match status" value="1"/>
</dbReference>
<feature type="domain" description="DNA primase/polymerase bifunctional N-terminal" evidence="2">
    <location>
        <begin position="11"/>
        <end position="200"/>
    </location>
</feature>
<protein>
    <submittedName>
        <fullName evidence="3">Bifunctional DNA primase/polymerase-like protein</fullName>
    </submittedName>
</protein>
<dbReference type="AlphaFoldDB" id="A0A3N1H9B2"/>
<evidence type="ECO:0000313" key="3">
    <source>
        <dbReference type="EMBL" id="ROP39110.1"/>
    </source>
</evidence>
<organism evidence="3 4">
    <name type="scientific">Saccharothrix texasensis</name>
    <dbReference type="NCBI Taxonomy" id="103734"/>
    <lineage>
        <taxon>Bacteria</taxon>
        <taxon>Bacillati</taxon>
        <taxon>Actinomycetota</taxon>
        <taxon>Actinomycetes</taxon>
        <taxon>Pseudonocardiales</taxon>
        <taxon>Pseudonocardiaceae</taxon>
        <taxon>Saccharothrix</taxon>
    </lineage>
</organism>
<dbReference type="RefSeq" id="WP_123744653.1">
    <property type="nucleotide sequence ID" value="NZ_RJKM01000001.1"/>
</dbReference>
<evidence type="ECO:0000256" key="1">
    <source>
        <dbReference type="SAM" id="MobiDB-lite"/>
    </source>
</evidence>
<evidence type="ECO:0000259" key="2">
    <source>
        <dbReference type="SMART" id="SM00943"/>
    </source>
</evidence>